<proteinExistence type="inferred from homology"/>
<dbReference type="GO" id="GO:0003677">
    <property type="term" value="F:DNA binding"/>
    <property type="evidence" value="ECO:0007669"/>
    <property type="project" value="InterPro"/>
</dbReference>
<keyword evidence="5" id="KW-0862">Zinc</keyword>
<feature type="compositionally biased region" description="Acidic residues" evidence="9">
    <location>
        <begin position="404"/>
        <end position="419"/>
    </location>
</feature>
<dbReference type="SMART" id="SM00382">
    <property type="entry name" value="AAA"/>
    <property type="match status" value="1"/>
</dbReference>
<dbReference type="InterPro" id="IPR012763">
    <property type="entry name" value="DNA_pol_III_sug/sutau_N"/>
</dbReference>
<dbReference type="GO" id="GO:0006261">
    <property type="term" value="P:DNA-templated DNA replication"/>
    <property type="evidence" value="ECO:0007669"/>
    <property type="project" value="TreeGrafter"/>
</dbReference>
<evidence type="ECO:0000256" key="3">
    <source>
        <dbReference type="ARBA" id="ARBA00022723"/>
    </source>
</evidence>
<dbReference type="CDD" id="cd00009">
    <property type="entry name" value="AAA"/>
    <property type="match status" value="1"/>
</dbReference>
<dbReference type="FunFam" id="3.40.50.300:FF:000014">
    <property type="entry name" value="DNA polymerase III subunit gamma/tau"/>
    <property type="match status" value="1"/>
</dbReference>
<evidence type="ECO:0000256" key="6">
    <source>
        <dbReference type="ARBA" id="ARBA00022840"/>
    </source>
</evidence>
<dbReference type="NCBIfam" id="NF004046">
    <property type="entry name" value="PRK05563.1"/>
    <property type="match status" value="1"/>
</dbReference>
<evidence type="ECO:0000256" key="4">
    <source>
        <dbReference type="ARBA" id="ARBA00022741"/>
    </source>
</evidence>
<dbReference type="CDD" id="cd18137">
    <property type="entry name" value="HLD_clamp_pol_III_gamma_tau"/>
    <property type="match status" value="1"/>
</dbReference>
<dbReference type="eggNOG" id="COG2812">
    <property type="taxonomic scope" value="Bacteria"/>
</dbReference>
<feature type="domain" description="AAA+ ATPase" evidence="10">
    <location>
        <begin position="36"/>
        <end position="178"/>
    </location>
</feature>
<dbReference type="EMBL" id="AGEI01000002">
    <property type="protein sequence ID" value="EHR36299.1"/>
    <property type="molecule type" value="Genomic_DNA"/>
</dbReference>
<comment type="caution">
    <text evidence="11">The sequence shown here is derived from an EMBL/GenBank/DDBJ whole genome shotgun (WGS) entry which is preliminary data.</text>
</comment>
<evidence type="ECO:0000256" key="9">
    <source>
        <dbReference type="SAM" id="MobiDB-lite"/>
    </source>
</evidence>
<dbReference type="GO" id="GO:0009360">
    <property type="term" value="C:DNA polymerase III complex"/>
    <property type="evidence" value="ECO:0007669"/>
    <property type="project" value="InterPro"/>
</dbReference>
<evidence type="ECO:0000256" key="8">
    <source>
        <dbReference type="ARBA" id="ARBA00049244"/>
    </source>
</evidence>
<comment type="similarity">
    <text evidence="1">Belongs to the DnaX/STICHEL family.</text>
</comment>
<dbReference type="NCBIfam" id="TIGR02397">
    <property type="entry name" value="dnaX_nterm"/>
    <property type="match status" value="1"/>
</dbReference>
<dbReference type="OrthoDB" id="9810148at2"/>
<organism evidence="11 12">
    <name type="scientific">Helcococcus kunzii ATCC 51366</name>
    <dbReference type="NCBI Taxonomy" id="883114"/>
    <lineage>
        <taxon>Bacteria</taxon>
        <taxon>Bacillati</taxon>
        <taxon>Bacillota</taxon>
        <taxon>Tissierellia</taxon>
        <taxon>Tissierellales</taxon>
        <taxon>Peptoniphilaceae</taxon>
        <taxon>Helcococcus</taxon>
    </lineage>
</organism>
<dbReference type="InterPro" id="IPR050238">
    <property type="entry name" value="DNA_Rep/Repair_Clamp_Loader"/>
</dbReference>
<evidence type="ECO:0000256" key="2">
    <source>
        <dbReference type="ARBA" id="ARBA00012417"/>
    </source>
</evidence>
<dbReference type="FunFam" id="1.10.8.60:FF:000013">
    <property type="entry name" value="DNA polymerase III subunit gamma/tau"/>
    <property type="match status" value="1"/>
</dbReference>
<dbReference type="GO" id="GO:0005524">
    <property type="term" value="F:ATP binding"/>
    <property type="evidence" value="ECO:0007669"/>
    <property type="project" value="UniProtKB-KW"/>
</dbReference>
<dbReference type="InterPro" id="IPR003593">
    <property type="entry name" value="AAA+_ATPase"/>
</dbReference>
<dbReference type="EC" id="2.7.7.7" evidence="2"/>
<feature type="region of interest" description="Disordered" evidence="9">
    <location>
        <begin position="404"/>
        <end position="425"/>
    </location>
</feature>
<dbReference type="GO" id="GO:0046872">
    <property type="term" value="F:metal ion binding"/>
    <property type="evidence" value="ECO:0007669"/>
    <property type="project" value="UniProtKB-KW"/>
</dbReference>
<keyword evidence="3" id="KW-0479">Metal-binding</keyword>
<dbReference type="Gene3D" id="3.40.50.300">
    <property type="entry name" value="P-loop containing nucleotide triphosphate hydrolases"/>
    <property type="match status" value="1"/>
</dbReference>
<sequence length="553" mass="63622">MRQALYRKYRPQTFSEVFGQDNIVNILKNQIKHNQISHAYIFSGTRGTGKTSTAKIFAKAINCLNPIDGNPCNECANCRSIISEENMDIIEMDAASNRGIDDIRQLRDQVIYPPSTLKYKVYIIDEAHMITREAFNALLKIMEEPPKHLVFILATTELEKIPDTILSRTQRFEFKSLSEEDIQNQIRFILDKENISMEDRAIEIIASVASGAMRDALSILDQVISIGKESITTSEVTDLLGIFSDEVKINYARAIFNKDIKLLIETIDNELDKGKDPHNFIKDIITFFKDLIYIKVGIKKDVFNGISDENSLDQLINTVDLLLEYEELMKKSDSAAILFRLSSIKIIDYMPRKQLEAKIINLEERLQFLEKNGVKNPGVRQKERSSIPTKKKIDINVEKSDNFLDNEEVVEKESEESLEAEQHEMGNNHLEENSLEEDNHAENEETNHVDMLMSILDERYPATNIMFEGLVDTRLKGNNIIFTLDEEHMPMSVSMNYFVNKALKDLEEKTDKAYSVKFVPSTNQEEVEEENEDTIEKLKELFPDGKLNIREKK</sequence>
<keyword evidence="7" id="KW-0239">DNA-directed DNA polymerase</keyword>
<keyword evidence="7" id="KW-0548">Nucleotidyltransferase</keyword>
<dbReference type="RefSeq" id="WP_005396832.1">
    <property type="nucleotide sequence ID" value="NZ_JH601088.1"/>
</dbReference>
<dbReference type="Pfam" id="PF22608">
    <property type="entry name" value="DNAX_ATPase_lid"/>
    <property type="match status" value="1"/>
</dbReference>
<dbReference type="InterPro" id="IPR027417">
    <property type="entry name" value="P-loop_NTPase"/>
</dbReference>
<name>H3NL43_9FIRM</name>
<dbReference type="Gene3D" id="1.10.8.60">
    <property type="match status" value="1"/>
</dbReference>
<dbReference type="AlphaFoldDB" id="H3NL43"/>
<dbReference type="InterPro" id="IPR045085">
    <property type="entry name" value="HLD_clamp_pol_III_gamma_tau"/>
</dbReference>
<keyword evidence="12" id="KW-1185">Reference proteome</keyword>
<dbReference type="GO" id="GO:0003887">
    <property type="term" value="F:DNA-directed DNA polymerase activity"/>
    <property type="evidence" value="ECO:0007669"/>
    <property type="project" value="UniProtKB-KW"/>
</dbReference>
<gene>
    <name evidence="11" type="ORF">HMPREF9709_00054</name>
</gene>
<dbReference type="Proteomes" id="UP000004191">
    <property type="component" value="Unassembled WGS sequence"/>
</dbReference>
<dbReference type="HOGENOM" id="CLU_006229_0_3_9"/>
<dbReference type="SUPFAM" id="SSF52540">
    <property type="entry name" value="P-loop containing nucleoside triphosphate hydrolases"/>
    <property type="match status" value="1"/>
</dbReference>
<evidence type="ECO:0000256" key="7">
    <source>
        <dbReference type="ARBA" id="ARBA00022932"/>
    </source>
</evidence>
<evidence type="ECO:0000256" key="5">
    <source>
        <dbReference type="ARBA" id="ARBA00022833"/>
    </source>
</evidence>
<keyword evidence="4" id="KW-0547">Nucleotide-binding</keyword>
<comment type="catalytic activity">
    <reaction evidence="8">
        <text>DNA(n) + a 2'-deoxyribonucleoside 5'-triphosphate = DNA(n+1) + diphosphate</text>
        <dbReference type="Rhea" id="RHEA:22508"/>
        <dbReference type="Rhea" id="RHEA-COMP:17339"/>
        <dbReference type="Rhea" id="RHEA-COMP:17340"/>
        <dbReference type="ChEBI" id="CHEBI:33019"/>
        <dbReference type="ChEBI" id="CHEBI:61560"/>
        <dbReference type="ChEBI" id="CHEBI:173112"/>
        <dbReference type="EC" id="2.7.7.7"/>
    </reaction>
</comment>
<dbReference type="SUPFAM" id="SSF48019">
    <property type="entry name" value="post-AAA+ oligomerization domain-like"/>
    <property type="match status" value="1"/>
</dbReference>
<dbReference type="Pfam" id="PF13177">
    <property type="entry name" value="DNA_pol3_delta2"/>
    <property type="match status" value="1"/>
</dbReference>
<accession>H3NL43</accession>
<dbReference type="PATRIC" id="fig|883114.3.peg.53"/>
<protein>
    <recommendedName>
        <fullName evidence="2">DNA-directed DNA polymerase</fullName>
        <ecNumber evidence="2">2.7.7.7</ecNumber>
    </recommendedName>
</protein>
<reference evidence="11 12" key="1">
    <citation type="submission" date="2012-01" db="EMBL/GenBank/DDBJ databases">
        <title>The Genome Sequence of Helcococcus kunzii ATCC 51366.</title>
        <authorList>
            <consortium name="The Broad Institute Genome Sequencing Platform"/>
            <person name="Earl A."/>
            <person name="Ward D."/>
            <person name="Feldgarden M."/>
            <person name="Gevers D."/>
            <person name="Huys G."/>
            <person name="Young S.K."/>
            <person name="Zeng Q."/>
            <person name="Gargeya S."/>
            <person name="Fitzgerald M."/>
            <person name="Haas B."/>
            <person name="Abouelleil A."/>
            <person name="Alvarado L."/>
            <person name="Arachchi H.M."/>
            <person name="Berlin A."/>
            <person name="Chapman S.B."/>
            <person name="Gearin G."/>
            <person name="Goldberg J."/>
            <person name="Griggs A."/>
            <person name="Gujja S."/>
            <person name="Hansen M."/>
            <person name="Heiman D."/>
            <person name="Howarth C."/>
            <person name="Larimer J."/>
            <person name="Lui A."/>
            <person name="MacDonald P.J.P."/>
            <person name="McCowen C."/>
            <person name="Montmayeur A."/>
            <person name="Murphy C."/>
            <person name="Neiman D."/>
            <person name="Pearson M."/>
            <person name="Priest M."/>
            <person name="Roberts A."/>
            <person name="Saif S."/>
            <person name="Shea T."/>
            <person name="Sisk P."/>
            <person name="Stolte C."/>
            <person name="Sykes S."/>
            <person name="Wortman J."/>
            <person name="Nusbaum C."/>
            <person name="Birren B."/>
        </authorList>
    </citation>
    <scope>NUCLEOTIDE SEQUENCE [LARGE SCALE GENOMIC DNA]</scope>
    <source>
        <strain evidence="11 12">ATCC 51366</strain>
    </source>
</reference>
<dbReference type="GeneID" id="96998079"/>
<keyword evidence="7" id="KW-0808">Transferase</keyword>
<dbReference type="STRING" id="883114.HMPREF9709_00054"/>
<dbReference type="PANTHER" id="PTHR11669:SF0">
    <property type="entry name" value="PROTEIN STICHEL-LIKE 2"/>
    <property type="match status" value="1"/>
</dbReference>
<dbReference type="InterPro" id="IPR008921">
    <property type="entry name" value="DNA_pol3_clamp-load_cplx_C"/>
</dbReference>
<evidence type="ECO:0000256" key="1">
    <source>
        <dbReference type="ARBA" id="ARBA00006360"/>
    </source>
</evidence>
<evidence type="ECO:0000313" key="12">
    <source>
        <dbReference type="Proteomes" id="UP000004191"/>
    </source>
</evidence>
<evidence type="ECO:0000259" key="10">
    <source>
        <dbReference type="SMART" id="SM00382"/>
    </source>
</evidence>
<keyword evidence="6" id="KW-0067">ATP-binding</keyword>
<dbReference type="PANTHER" id="PTHR11669">
    <property type="entry name" value="REPLICATION FACTOR C / DNA POLYMERASE III GAMMA-TAU SUBUNIT"/>
    <property type="match status" value="1"/>
</dbReference>
<evidence type="ECO:0000313" key="11">
    <source>
        <dbReference type="EMBL" id="EHR36299.1"/>
    </source>
</evidence>